<feature type="binding site" evidence="9">
    <location>
        <begin position="106"/>
        <end position="109"/>
    </location>
    <ligand>
        <name>NADP(+)</name>
        <dbReference type="ChEBI" id="CHEBI:58349"/>
    </ligand>
</feature>
<evidence type="ECO:0000256" key="1">
    <source>
        <dbReference type="ARBA" id="ARBA00004883"/>
    </source>
</evidence>
<dbReference type="Gene3D" id="3.90.25.10">
    <property type="entry name" value="UDP-galactose 4-epimerase, domain 1"/>
    <property type="match status" value="1"/>
</dbReference>
<comment type="catalytic activity">
    <reaction evidence="8 9">
        <text>GDP-beta-L-fucose + NADP(+) = GDP-4-dehydro-alpha-D-rhamnose + NADPH + H(+)</text>
        <dbReference type="Rhea" id="RHEA:18885"/>
        <dbReference type="ChEBI" id="CHEBI:15378"/>
        <dbReference type="ChEBI" id="CHEBI:57273"/>
        <dbReference type="ChEBI" id="CHEBI:57783"/>
        <dbReference type="ChEBI" id="CHEBI:57964"/>
        <dbReference type="ChEBI" id="CHEBI:58349"/>
        <dbReference type="EC" id="1.1.1.271"/>
    </reaction>
</comment>
<feature type="domain" description="NAD-dependent epimerase/dehydratase" evidence="10">
    <location>
        <begin position="7"/>
        <end position="231"/>
    </location>
</feature>
<feature type="active site" description="Proton donor/acceptor" evidence="9">
    <location>
        <position position="137"/>
    </location>
</feature>
<feature type="binding site" evidence="9">
    <location>
        <begin position="11"/>
        <end position="17"/>
    </location>
    <ligand>
        <name>NADP(+)</name>
        <dbReference type="ChEBI" id="CHEBI:58349"/>
    </ligand>
</feature>
<feature type="binding site" evidence="9">
    <location>
        <position position="203"/>
    </location>
    <ligand>
        <name>substrate</name>
    </ligand>
</feature>
<dbReference type="HAMAP" id="MF_00956">
    <property type="entry name" value="GDP_fucose_synth"/>
    <property type="match status" value="1"/>
</dbReference>
<dbReference type="InterPro" id="IPR028614">
    <property type="entry name" value="GDP_fucose/colitose_synth"/>
</dbReference>
<name>A0A6G8IC24_9BURK</name>
<dbReference type="Pfam" id="PF01370">
    <property type="entry name" value="Epimerase"/>
    <property type="match status" value="1"/>
</dbReference>
<evidence type="ECO:0000256" key="3">
    <source>
        <dbReference type="ARBA" id="ARBA00012371"/>
    </source>
</evidence>
<protein>
    <recommendedName>
        <fullName evidence="3 9">GDP-L-fucose synthase</fullName>
        <ecNumber evidence="3 9">1.1.1.271</ecNumber>
    </recommendedName>
    <alternativeName>
        <fullName evidence="9">GDP-4-keto-6-deoxy-D-mannose-3,5-epimerase-4-reductase</fullName>
    </alternativeName>
</protein>
<dbReference type="PANTHER" id="PTHR43238:SF1">
    <property type="entry name" value="GDP-L-FUCOSE SYNTHASE"/>
    <property type="match status" value="1"/>
</dbReference>
<keyword evidence="7 9" id="KW-0511">Multifunctional enzyme</keyword>
<dbReference type="InterPro" id="IPR036291">
    <property type="entry name" value="NAD(P)-bd_dom_sf"/>
</dbReference>
<dbReference type="UniPathway" id="UPA00128">
    <property type="reaction ID" value="UER00191"/>
</dbReference>
<proteinExistence type="inferred from homology"/>
<feature type="binding site" evidence="9">
    <location>
        <position position="210"/>
    </location>
    <ligand>
        <name>substrate</name>
    </ligand>
</feature>
<keyword evidence="6 9" id="KW-0413">Isomerase</keyword>
<dbReference type="AlphaFoldDB" id="A0A6G8IC24"/>
<dbReference type="FunFam" id="3.40.50.720:FF:000101">
    <property type="entry name" value="GDP-L-fucose synthase"/>
    <property type="match status" value="1"/>
</dbReference>
<feature type="binding site" evidence="9">
    <location>
        <begin position="164"/>
        <end position="167"/>
    </location>
    <ligand>
        <name>NADP(+)</name>
        <dbReference type="ChEBI" id="CHEBI:58349"/>
    </ligand>
</feature>
<dbReference type="KEGG" id="hcz:G9Q37_00420"/>
<evidence type="ECO:0000256" key="9">
    <source>
        <dbReference type="HAMAP-Rule" id="MF_00956"/>
    </source>
</evidence>
<feature type="binding site" evidence="9">
    <location>
        <position position="180"/>
    </location>
    <ligand>
        <name>NADP(+)</name>
        <dbReference type="ChEBI" id="CHEBI:58349"/>
    </ligand>
</feature>
<feature type="site" description="Important for catalytic activity" evidence="9">
    <location>
        <position position="110"/>
    </location>
</feature>
<dbReference type="SUPFAM" id="SSF51735">
    <property type="entry name" value="NAD(P)-binding Rossmann-fold domains"/>
    <property type="match status" value="1"/>
</dbReference>
<gene>
    <name evidence="9" type="primary">fcl</name>
    <name evidence="11" type="ORF">G9Q37_00420</name>
</gene>
<evidence type="ECO:0000256" key="7">
    <source>
        <dbReference type="ARBA" id="ARBA00023268"/>
    </source>
</evidence>
<comment type="similarity">
    <text evidence="2 9">Belongs to the NAD(P)-dependent epimerase/dehydratase family. Fucose synthase subfamily.</text>
</comment>
<dbReference type="EMBL" id="CP049989">
    <property type="protein sequence ID" value="QIM50702.1"/>
    <property type="molecule type" value="Genomic_DNA"/>
</dbReference>
<comment type="pathway">
    <text evidence="1 9">Nucleotide-sugar biosynthesis; GDP-L-fucose biosynthesis via de novo pathway; GDP-L-fucose from GDP-alpha-D-mannose: step 2/2.</text>
</comment>
<feature type="binding site" evidence="9">
    <location>
        <position position="287"/>
    </location>
    <ligand>
        <name>substrate</name>
    </ligand>
</feature>
<dbReference type="RefSeq" id="WP_166222952.1">
    <property type="nucleotide sequence ID" value="NZ_CP049989.1"/>
</dbReference>
<dbReference type="EC" id="1.1.1.271" evidence="3 9"/>
<dbReference type="Proteomes" id="UP000503162">
    <property type="component" value="Chromosome"/>
</dbReference>
<feature type="binding site" evidence="9">
    <location>
        <position position="188"/>
    </location>
    <ligand>
        <name>substrate</name>
    </ligand>
</feature>
<evidence type="ECO:0000256" key="4">
    <source>
        <dbReference type="ARBA" id="ARBA00022857"/>
    </source>
</evidence>
<evidence type="ECO:0000256" key="8">
    <source>
        <dbReference type="ARBA" id="ARBA00051935"/>
    </source>
</evidence>
<dbReference type="PANTHER" id="PTHR43238">
    <property type="entry name" value="GDP-L-FUCOSE SYNTHASE"/>
    <property type="match status" value="1"/>
</dbReference>
<dbReference type="InterPro" id="IPR001509">
    <property type="entry name" value="Epimerase_deHydtase"/>
</dbReference>
<feature type="site" description="Important for catalytic activity" evidence="9">
    <location>
        <position position="108"/>
    </location>
</feature>
<dbReference type="GO" id="GO:0042351">
    <property type="term" value="P:'de novo' GDP-L-fucose biosynthetic process"/>
    <property type="evidence" value="ECO:0007669"/>
    <property type="project" value="UniProtKB-UniRule"/>
</dbReference>
<keyword evidence="5 9" id="KW-0560">Oxidoreductase</keyword>
<evidence type="ECO:0000313" key="12">
    <source>
        <dbReference type="Proteomes" id="UP000503162"/>
    </source>
</evidence>
<dbReference type="GO" id="GO:0016853">
    <property type="term" value="F:isomerase activity"/>
    <property type="evidence" value="ECO:0007669"/>
    <property type="project" value="UniProtKB-KW"/>
</dbReference>
<dbReference type="GO" id="GO:0050577">
    <property type="term" value="F:GDP-L-fucose synthase activity"/>
    <property type="evidence" value="ECO:0007669"/>
    <property type="project" value="UniProtKB-UniRule"/>
</dbReference>
<keyword evidence="12" id="KW-1185">Reference proteome</keyword>
<feature type="binding site" evidence="9">
    <location>
        <position position="141"/>
    </location>
    <ligand>
        <name>NADP(+)</name>
        <dbReference type="ChEBI" id="CHEBI:58349"/>
    </ligand>
</feature>
<evidence type="ECO:0000259" key="10">
    <source>
        <dbReference type="Pfam" id="PF01370"/>
    </source>
</evidence>
<comment type="function">
    <text evidence="9">Catalyzes the two-step NADP-dependent conversion of GDP-4-dehydro-6-deoxy-D-mannose to GDP-fucose, involving an epimerase and a reductase reaction.</text>
</comment>
<dbReference type="Gene3D" id="3.40.50.720">
    <property type="entry name" value="NAD(P)-binding Rossmann-like Domain"/>
    <property type="match status" value="1"/>
</dbReference>
<sequence>MDLDAPIYVAGHRGLVGSAIVRALRASGHRRLILRTHAELDLTDAAATERFFASERPAYVFLAAARVGGILANREQPADFIRDNLLIQTNAIHQAWRHGVQRLLFLGSSCIYPRLAPQPLQEVHLLGGPLEPTNRAYALAKIAGIEMCWSYNRQHGTRFLAAMPTNLYGPGDNFDLQSSHVIPALMRKFHEARVNGAPSVSVWGSGTPRREFMHSDDMAAACLHLMRLDDAGFDSLLGSDEAATGRFEPPLINIGVGEDLTVRELAQTLARVVGYEGAIEFDRSKPDGTPRKLMNVSRLTALGFRPQRRLEDGLRAVYREVFLDKAAA</sequence>
<evidence type="ECO:0000256" key="2">
    <source>
        <dbReference type="ARBA" id="ARBA00005959"/>
    </source>
</evidence>
<keyword evidence="4 9" id="KW-0521">NADP</keyword>
<evidence type="ECO:0000256" key="5">
    <source>
        <dbReference type="ARBA" id="ARBA00023002"/>
    </source>
</evidence>
<accession>A0A6G8IC24</accession>
<dbReference type="CDD" id="cd05239">
    <property type="entry name" value="GDP_FS_SDR_e"/>
    <property type="match status" value="1"/>
</dbReference>
<organism evidence="11 12">
    <name type="scientific">Hydrogenophaga crocea</name>
    <dbReference type="NCBI Taxonomy" id="2716225"/>
    <lineage>
        <taxon>Bacteria</taxon>
        <taxon>Pseudomonadati</taxon>
        <taxon>Pseudomonadota</taxon>
        <taxon>Betaproteobacteria</taxon>
        <taxon>Burkholderiales</taxon>
        <taxon>Comamonadaceae</taxon>
        <taxon>Hydrogenophaga</taxon>
    </lineage>
</organism>
<dbReference type="GO" id="GO:0070401">
    <property type="term" value="F:NADP+ binding"/>
    <property type="evidence" value="ECO:0007669"/>
    <property type="project" value="UniProtKB-UniRule"/>
</dbReference>
<evidence type="ECO:0000313" key="11">
    <source>
        <dbReference type="EMBL" id="QIM50702.1"/>
    </source>
</evidence>
<reference evidence="11 12" key="1">
    <citation type="submission" date="2020-03" db="EMBL/GenBank/DDBJ databases">
        <title>Hydrogenophaga sp. nov. isolated from cyanobacterial mat.</title>
        <authorList>
            <person name="Thorat V."/>
            <person name="Kirdat K."/>
            <person name="Tiwarekar B."/>
            <person name="Costa E.D."/>
            <person name="Yadav A."/>
        </authorList>
    </citation>
    <scope>NUCLEOTIDE SEQUENCE [LARGE SCALE GENOMIC DNA]</scope>
    <source>
        <strain evidence="11 12">BA0156</strain>
    </source>
</reference>
<evidence type="ECO:0000256" key="6">
    <source>
        <dbReference type="ARBA" id="ARBA00023235"/>
    </source>
</evidence>